<name>A0ABS4J7B2_9BACL</name>
<proteinExistence type="predicted"/>
<dbReference type="PROSITE" id="PS50937">
    <property type="entry name" value="HTH_MERR_2"/>
    <property type="match status" value="1"/>
</dbReference>
<evidence type="ECO:0000259" key="3">
    <source>
        <dbReference type="PROSITE" id="PS50937"/>
    </source>
</evidence>
<gene>
    <name evidence="4" type="ORF">J2Z66_006303</name>
</gene>
<organism evidence="4 5">
    <name type="scientific">Paenibacillus eucommiae</name>
    <dbReference type="NCBI Taxonomy" id="1355755"/>
    <lineage>
        <taxon>Bacteria</taxon>
        <taxon>Bacillati</taxon>
        <taxon>Bacillota</taxon>
        <taxon>Bacilli</taxon>
        <taxon>Bacillales</taxon>
        <taxon>Paenibacillaceae</taxon>
        <taxon>Paenibacillus</taxon>
    </lineage>
</organism>
<dbReference type="SMART" id="SM00422">
    <property type="entry name" value="HTH_MERR"/>
    <property type="match status" value="1"/>
</dbReference>
<dbReference type="RefSeq" id="WP_209976497.1">
    <property type="nucleotide sequence ID" value="NZ_JAGGLB010000027.1"/>
</dbReference>
<dbReference type="InterPro" id="IPR000160">
    <property type="entry name" value="GGDEF_dom"/>
</dbReference>
<dbReference type="PANTHER" id="PTHR30204:SF97">
    <property type="entry name" value="MERR FAMILY REGULATORY PROTEIN"/>
    <property type="match status" value="1"/>
</dbReference>
<feature type="domain" description="GGDEF" evidence="2">
    <location>
        <begin position="158"/>
        <end position="294"/>
    </location>
</feature>
<dbReference type="SUPFAM" id="SSF46955">
    <property type="entry name" value="Putative DNA-binding domain"/>
    <property type="match status" value="1"/>
</dbReference>
<comment type="caution">
    <text evidence="4">The sequence shown here is derived from an EMBL/GenBank/DDBJ whole genome shotgun (WGS) entry which is preliminary data.</text>
</comment>
<dbReference type="EMBL" id="JAGGLB010000027">
    <property type="protein sequence ID" value="MBP1994664.1"/>
    <property type="molecule type" value="Genomic_DNA"/>
</dbReference>
<dbReference type="PROSITE" id="PS50887">
    <property type="entry name" value="GGDEF"/>
    <property type="match status" value="1"/>
</dbReference>
<dbReference type="PANTHER" id="PTHR30204">
    <property type="entry name" value="REDOX-CYCLING DRUG-SENSING TRANSCRIPTIONAL ACTIVATOR SOXR"/>
    <property type="match status" value="1"/>
</dbReference>
<dbReference type="InterPro" id="IPR009061">
    <property type="entry name" value="DNA-bd_dom_put_sf"/>
</dbReference>
<evidence type="ECO:0000259" key="2">
    <source>
        <dbReference type="PROSITE" id="PS50887"/>
    </source>
</evidence>
<evidence type="ECO:0000313" key="5">
    <source>
        <dbReference type="Proteomes" id="UP001519287"/>
    </source>
</evidence>
<dbReference type="SMART" id="SM00267">
    <property type="entry name" value="GGDEF"/>
    <property type="match status" value="1"/>
</dbReference>
<dbReference type="Gene3D" id="3.30.70.270">
    <property type="match status" value="1"/>
</dbReference>
<reference evidence="4 5" key="1">
    <citation type="submission" date="2021-03" db="EMBL/GenBank/DDBJ databases">
        <title>Genomic Encyclopedia of Type Strains, Phase IV (KMG-IV): sequencing the most valuable type-strain genomes for metagenomic binning, comparative biology and taxonomic classification.</title>
        <authorList>
            <person name="Goeker M."/>
        </authorList>
    </citation>
    <scope>NUCLEOTIDE SEQUENCE [LARGE SCALE GENOMIC DNA]</scope>
    <source>
        <strain evidence="4 5">DSM 26048</strain>
    </source>
</reference>
<dbReference type="InterPro" id="IPR047057">
    <property type="entry name" value="MerR_fam"/>
</dbReference>
<dbReference type="Gene3D" id="1.10.1660.10">
    <property type="match status" value="1"/>
</dbReference>
<accession>A0ABS4J7B2</accession>
<evidence type="ECO:0000256" key="1">
    <source>
        <dbReference type="ARBA" id="ARBA00023125"/>
    </source>
</evidence>
<sequence length="296" mass="33490">MKIGEFAELNNVTTKMLRHYDEIGLLKPTTIDPETSYRSYTSEQSHLLNWIMILKNIDFSLSEIKELLSGPLESMIVIHQLTRKRIEITSALNEQIQKKIAIDRLITIIEEEGFEMKKKIDLQNIGIADVHEIKKNIPNMEMFLETAANIVALCSDDDGLSVFRFDISHFKQVNDDYGFEVGDKVIVACYKLIEANVNKYFSHATIGRAHGDEFIVFAKASKDVTKLTAQSIINDIRSFEFATIGCSKQMGCYIGGLASQIKNSTDIRKIIEASIEVIEHARRNGPNSFTIESYSV</sequence>
<dbReference type="Pfam" id="PF00990">
    <property type="entry name" value="GGDEF"/>
    <property type="match status" value="1"/>
</dbReference>
<keyword evidence="5" id="KW-1185">Reference proteome</keyword>
<feature type="domain" description="HTH merR-type" evidence="3">
    <location>
        <begin position="1"/>
        <end position="70"/>
    </location>
</feature>
<protein>
    <submittedName>
        <fullName evidence="4">Diguanylate cyclase (GGDEF)-like protein</fullName>
    </submittedName>
</protein>
<dbReference type="NCBIfam" id="TIGR00254">
    <property type="entry name" value="GGDEF"/>
    <property type="match status" value="1"/>
</dbReference>
<dbReference type="CDD" id="cd01949">
    <property type="entry name" value="GGDEF"/>
    <property type="match status" value="1"/>
</dbReference>
<dbReference type="Pfam" id="PF13411">
    <property type="entry name" value="MerR_1"/>
    <property type="match status" value="1"/>
</dbReference>
<dbReference type="InterPro" id="IPR000551">
    <property type="entry name" value="MerR-type_HTH_dom"/>
</dbReference>
<dbReference type="InterPro" id="IPR029787">
    <property type="entry name" value="Nucleotide_cyclase"/>
</dbReference>
<dbReference type="Proteomes" id="UP001519287">
    <property type="component" value="Unassembled WGS sequence"/>
</dbReference>
<evidence type="ECO:0000313" key="4">
    <source>
        <dbReference type="EMBL" id="MBP1994664.1"/>
    </source>
</evidence>
<keyword evidence="1" id="KW-0238">DNA-binding</keyword>
<dbReference type="SUPFAM" id="SSF55073">
    <property type="entry name" value="Nucleotide cyclase"/>
    <property type="match status" value="1"/>
</dbReference>
<dbReference type="InterPro" id="IPR043128">
    <property type="entry name" value="Rev_trsase/Diguanyl_cyclase"/>
</dbReference>